<sequence>MKLSEIKELLPTLEHVEFQLENGTFVPEHFHVTEVGQVNKKFIDCGGVVRDEKSVNFQLWNANDYEHRLKPAKLLNIIRLSEEKLQIEDAEIEVEYQSDTIGKYDLAFNGKTFVLKAKTTACLAQDACGIPSEKQKKNLSELTVSQNSACKPGSGCC</sequence>
<dbReference type="Pfam" id="PF20001">
    <property type="entry name" value="DUF6428"/>
    <property type="match status" value="1"/>
</dbReference>
<dbReference type="STRING" id="1324352.OK18_17500"/>
<name>A0A0G3M4R2_CHRGL</name>
<dbReference type="PATRIC" id="fig|1324352.5.peg.3664"/>
<gene>
    <name evidence="1" type="ORF">OK18_17500</name>
</gene>
<dbReference type="KEGG" id="cgn:OK18_17500"/>
<proteinExistence type="predicted"/>
<reference evidence="1 2" key="1">
    <citation type="submission" date="2014-11" db="EMBL/GenBank/DDBJ databases">
        <authorList>
            <person name="Park G.-S."/>
            <person name="Hong S.-J."/>
            <person name="Jung B.K."/>
            <person name="Khan A.R."/>
            <person name="Kwak Y."/>
            <person name="Shin J.-H."/>
        </authorList>
    </citation>
    <scope>NUCLEOTIDE SEQUENCE [LARGE SCALE GENOMIC DNA]</scope>
    <source>
        <strain evidence="1 2">DSM 27622</strain>
    </source>
</reference>
<dbReference type="Proteomes" id="UP000035213">
    <property type="component" value="Chromosome"/>
</dbReference>
<dbReference type="AlphaFoldDB" id="A0A0G3M4R2"/>
<dbReference type="InterPro" id="IPR045534">
    <property type="entry name" value="DUF6428"/>
</dbReference>
<evidence type="ECO:0000313" key="1">
    <source>
        <dbReference type="EMBL" id="AKK74161.1"/>
    </source>
</evidence>
<organism evidence="1 2">
    <name type="scientific">Chryseobacterium gallinarum</name>
    <dbReference type="NCBI Taxonomy" id="1324352"/>
    <lineage>
        <taxon>Bacteria</taxon>
        <taxon>Pseudomonadati</taxon>
        <taxon>Bacteroidota</taxon>
        <taxon>Flavobacteriia</taxon>
        <taxon>Flavobacteriales</taxon>
        <taxon>Weeksellaceae</taxon>
        <taxon>Chryseobacterium group</taxon>
        <taxon>Chryseobacterium</taxon>
    </lineage>
</organism>
<dbReference type="EMBL" id="CP009928">
    <property type="protein sequence ID" value="AKK74161.1"/>
    <property type="molecule type" value="Genomic_DNA"/>
</dbReference>
<protein>
    <submittedName>
        <fullName evidence="1">Uncharacterized protein</fullName>
    </submittedName>
</protein>
<dbReference type="RefSeq" id="WP_053328845.1">
    <property type="nucleotide sequence ID" value="NZ_CP009928.1"/>
</dbReference>
<accession>A0A0G3M4R2</accession>
<dbReference type="OrthoDB" id="66316at2"/>
<evidence type="ECO:0000313" key="2">
    <source>
        <dbReference type="Proteomes" id="UP000035213"/>
    </source>
</evidence>